<accession>A0A267G8V1</accession>
<feature type="chain" id="PRO_5012876550" description="RING-type domain-containing protein" evidence="11">
    <location>
        <begin position="20"/>
        <end position="436"/>
    </location>
</feature>
<evidence type="ECO:0000256" key="6">
    <source>
        <dbReference type="ARBA" id="ARBA00022989"/>
    </source>
</evidence>
<keyword evidence="5" id="KW-0862">Zinc</keyword>
<dbReference type="Gene3D" id="3.50.30.30">
    <property type="match status" value="1"/>
</dbReference>
<comment type="subcellular location">
    <subcellularLocation>
        <location evidence="1">Membrane</location>
    </subcellularLocation>
</comment>
<evidence type="ECO:0000256" key="11">
    <source>
        <dbReference type="SAM" id="SignalP"/>
    </source>
</evidence>
<dbReference type="PANTHER" id="PTHR45931:SF20">
    <property type="entry name" value="RING-TYPE E3 UBIQUITIN TRANSFERASE"/>
    <property type="match status" value="1"/>
</dbReference>
<sequence>EMLFAVTGFLIVAVTSVLSDQLEVHLTDHKTNVTDTKFCSAETASFGSSYLFWSMQGIVVNTSPMNACHSVQPPPHLRNDSLAWIALVTRDSSLSTGCPFDVKVLNAQTAGYNAVLVQNYKDNLIIMQSSRFGSRVHIPAAMVTLACGTVLGERFSYSVAAERYSLNFEVPFPFDFHVYVISFAVIIGVCLLLSLLVWGIKFYRDWRHSRRNRLPRSSLKKLTVKKFEKGKDLYDCCAICLEDFVPGEKLRILPCNHAYHTKCVDPWLLKSRSTCPVCKRRVFPGSADSEGEDDDREGPGLANDGAGPSSASSGAAPDLPTDLDAESQRSEQRPPPSPSQSSSTSLLTAMQDERTPLLNPQQLEESATLLDPADSAPAPPDSGDGRVGTFDNAALDSDNQLDAADETAASSSSVSVRVVVHSGGPPPAEELRQPEV</sequence>
<dbReference type="GO" id="GO:0006511">
    <property type="term" value="P:ubiquitin-dependent protein catabolic process"/>
    <property type="evidence" value="ECO:0007669"/>
    <property type="project" value="TreeGrafter"/>
</dbReference>
<evidence type="ECO:0000256" key="10">
    <source>
        <dbReference type="SAM" id="Phobius"/>
    </source>
</evidence>
<evidence type="ECO:0000256" key="2">
    <source>
        <dbReference type="ARBA" id="ARBA00022692"/>
    </source>
</evidence>
<name>A0A267G8V1_9PLAT</name>
<organism evidence="13 14">
    <name type="scientific">Macrostomum lignano</name>
    <dbReference type="NCBI Taxonomy" id="282301"/>
    <lineage>
        <taxon>Eukaryota</taxon>
        <taxon>Metazoa</taxon>
        <taxon>Spiralia</taxon>
        <taxon>Lophotrochozoa</taxon>
        <taxon>Platyhelminthes</taxon>
        <taxon>Rhabditophora</taxon>
        <taxon>Macrostomorpha</taxon>
        <taxon>Macrostomida</taxon>
        <taxon>Macrostomidae</taxon>
        <taxon>Macrostomum</taxon>
    </lineage>
</organism>
<evidence type="ECO:0000256" key="5">
    <source>
        <dbReference type="ARBA" id="ARBA00022833"/>
    </source>
</evidence>
<feature type="domain" description="RING-type" evidence="12">
    <location>
        <begin position="237"/>
        <end position="279"/>
    </location>
</feature>
<dbReference type="InterPro" id="IPR051834">
    <property type="entry name" value="RING_finger_E3_ligase"/>
</dbReference>
<dbReference type="InterPro" id="IPR003137">
    <property type="entry name" value="PA_domain"/>
</dbReference>
<evidence type="ECO:0000259" key="12">
    <source>
        <dbReference type="PROSITE" id="PS50089"/>
    </source>
</evidence>
<feature type="compositionally biased region" description="Low complexity" evidence="9">
    <location>
        <begin position="339"/>
        <end position="348"/>
    </location>
</feature>
<feature type="compositionally biased region" description="Low complexity" evidence="9">
    <location>
        <begin position="410"/>
        <end position="420"/>
    </location>
</feature>
<keyword evidence="4 8" id="KW-0863">Zinc-finger</keyword>
<evidence type="ECO:0000256" key="1">
    <source>
        <dbReference type="ARBA" id="ARBA00004370"/>
    </source>
</evidence>
<dbReference type="Gene3D" id="3.30.40.10">
    <property type="entry name" value="Zinc/RING finger domain, C3HC4 (zinc finger)"/>
    <property type="match status" value="1"/>
</dbReference>
<feature type="region of interest" description="Disordered" evidence="9">
    <location>
        <begin position="285"/>
        <end position="436"/>
    </location>
</feature>
<dbReference type="GO" id="GO:0016020">
    <property type="term" value="C:membrane"/>
    <property type="evidence" value="ECO:0007669"/>
    <property type="project" value="UniProtKB-SubCell"/>
</dbReference>
<dbReference type="GO" id="GO:0008270">
    <property type="term" value="F:zinc ion binding"/>
    <property type="evidence" value="ECO:0007669"/>
    <property type="project" value="UniProtKB-KW"/>
</dbReference>
<feature type="compositionally biased region" description="Low complexity" evidence="9">
    <location>
        <begin position="305"/>
        <end position="317"/>
    </location>
</feature>
<dbReference type="FunFam" id="3.30.40.10:FF:000824">
    <property type="entry name" value="E3 ubiquitin-protein ligase RNF13"/>
    <property type="match status" value="1"/>
</dbReference>
<dbReference type="SUPFAM" id="SSF57850">
    <property type="entry name" value="RING/U-box"/>
    <property type="match status" value="1"/>
</dbReference>
<keyword evidence="3" id="KW-0479">Metal-binding</keyword>
<dbReference type="InterPro" id="IPR001841">
    <property type="entry name" value="Znf_RING"/>
</dbReference>
<dbReference type="STRING" id="282301.A0A267G8V1"/>
<feature type="non-terminal residue" evidence="13">
    <location>
        <position position="1"/>
    </location>
</feature>
<evidence type="ECO:0000313" key="13">
    <source>
        <dbReference type="EMBL" id="PAA82475.1"/>
    </source>
</evidence>
<evidence type="ECO:0000256" key="8">
    <source>
        <dbReference type="PROSITE-ProRule" id="PRU00175"/>
    </source>
</evidence>
<dbReference type="OrthoDB" id="8062037at2759"/>
<gene>
    <name evidence="13" type="ORF">BOX15_Mlig012281g1</name>
</gene>
<evidence type="ECO:0000256" key="4">
    <source>
        <dbReference type="ARBA" id="ARBA00022771"/>
    </source>
</evidence>
<proteinExistence type="predicted"/>
<keyword evidence="2 10" id="KW-0812">Transmembrane</keyword>
<feature type="transmembrane region" description="Helical" evidence="10">
    <location>
        <begin position="176"/>
        <end position="203"/>
    </location>
</feature>
<dbReference type="PROSITE" id="PS50089">
    <property type="entry name" value="ZF_RING_2"/>
    <property type="match status" value="1"/>
</dbReference>
<evidence type="ECO:0000256" key="7">
    <source>
        <dbReference type="ARBA" id="ARBA00023136"/>
    </source>
</evidence>
<keyword evidence="6 10" id="KW-1133">Transmembrane helix</keyword>
<dbReference type="Pfam" id="PF02225">
    <property type="entry name" value="PA"/>
    <property type="match status" value="1"/>
</dbReference>
<dbReference type="Proteomes" id="UP000215902">
    <property type="component" value="Unassembled WGS sequence"/>
</dbReference>
<dbReference type="Pfam" id="PF13639">
    <property type="entry name" value="zf-RING_2"/>
    <property type="match status" value="1"/>
</dbReference>
<protein>
    <recommendedName>
        <fullName evidence="12">RING-type domain-containing protein</fullName>
    </recommendedName>
</protein>
<dbReference type="InterPro" id="IPR013083">
    <property type="entry name" value="Znf_RING/FYVE/PHD"/>
</dbReference>
<comment type="caution">
    <text evidence="13">The sequence shown here is derived from an EMBL/GenBank/DDBJ whole genome shotgun (WGS) entry which is preliminary data.</text>
</comment>
<feature type="signal peptide" evidence="11">
    <location>
        <begin position="1"/>
        <end position="19"/>
    </location>
</feature>
<reference evidence="13 14" key="1">
    <citation type="submission" date="2017-06" db="EMBL/GenBank/DDBJ databases">
        <title>A platform for efficient transgenesis in Macrostomum lignano, a flatworm model organism for stem cell research.</title>
        <authorList>
            <person name="Berezikov E."/>
        </authorList>
    </citation>
    <scope>NUCLEOTIDE SEQUENCE [LARGE SCALE GENOMIC DNA]</scope>
    <source>
        <strain evidence="13">DV1</strain>
        <tissue evidence="13">Whole organism</tissue>
    </source>
</reference>
<keyword evidence="14" id="KW-1185">Reference proteome</keyword>
<evidence type="ECO:0000256" key="3">
    <source>
        <dbReference type="ARBA" id="ARBA00022723"/>
    </source>
</evidence>
<dbReference type="GO" id="GO:0061630">
    <property type="term" value="F:ubiquitin protein ligase activity"/>
    <property type="evidence" value="ECO:0007669"/>
    <property type="project" value="TreeGrafter"/>
</dbReference>
<evidence type="ECO:0000256" key="9">
    <source>
        <dbReference type="SAM" id="MobiDB-lite"/>
    </source>
</evidence>
<dbReference type="SMART" id="SM00184">
    <property type="entry name" value="RING"/>
    <property type="match status" value="1"/>
</dbReference>
<evidence type="ECO:0000313" key="14">
    <source>
        <dbReference type="Proteomes" id="UP000215902"/>
    </source>
</evidence>
<dbReference type="PANTHER" id="PTHR45931">
    <property type="entry name" value="SI:CH211-59O9.10"/>
    <property type="match status" value="1"/>
</dbReference>
<dbReference type="EMBL" id="NIVC01000468">
    <property type="protein sequence ID" value="PAA82475.1"/>
    <property type="molecule type" value="Genomic_DNA"/>
</dbReference>
<keyword evidence="11" id="KW-0732">Signal</keyword>
<dbReference type="AlphaFoldDB" id="A0A267G8V1"/>
<dbReference type="GO" id="GO:0005634">
    <property type="term" value="C:nucleus"/>
    <property type="evidence" value="ECO:0007669"/>
    <property type="project" value="TreeGrafter"/>
</dbReference>
<keyword evidence="7 10" id="KW-0472">Membrane</keyword>